<evidence type="ECO:0000256" key="1">
    <source>
        <dbReference type="ARBA" id="ARBA00004651"/>
    </source>
</evidence>
<proteinExistence type="inferred from homology"/>
<dbReference type="GO" id="GO:0005886">
    <property type="term" value="C:plasma membrane"/>
    <property type="evidence" value="ECO:0007669"/>
    <property type="project" value="UniProtKB-SubCell"/>
</dbReference>
<protein>
    <recommendedName>
        <fullName evidence="12">Ascorbate-specific PTS system EIIC component</fullName>
    </recommendedName>
    <alternativeName>
        <fullName evidence="13">Ascorbate-specific permease IIC component UlaA</fullName>
    </alternativeName>
</protein>
<dbReference type="OrthoDB" id="9796178at2"/>
<evidence type="ECO:0000313" key="16">
    <source>
        <dbReference type="Proteomes" id="UP000239197"/>
    </source>
</evidence>
<name>A0A2L1UWS3_9GAMM</name>
<dbReference type="NCBIfam" id="NF006920">
    <property type="entry name" value="PRK09410.1-2"/>
    <property type="match status" value="1"/>
</dbReference>
<dbReference type="NCBIfam" id="NF006922">
    <property type="entry name" value="PRK09410.1-5"/>
    <property type="match status" value="1"/>
</dbReference>
<sequence length="458" mass="48730">MFIQETLKFVVDILKVPSVLVGLIALIGLVAQKKNFSDVVKGTVKTILGFLVLAGGATVLVGALNPLGGMFEHAFNIQGIIPNNEAIVSIALEKFGAPTALIMAFGMVANLIVARFTRLKYVFLTGHHTFYMACMISVILTVAGFEGVALVFTGSLTLGLIMAFFPALAQRYMRKITGSDDVAFGHFGTIGYVLSGWIGSKVGKGSRSTEEMNLPKNLSFLRDSSISISLTMIIIYLIMAVFAGQIFVEQTYSSGQNYLVYSIIMAITFAAGVFIILQGVRLILAEIVPAFVGFSEKLVPNARPALDCPVVYPYAPNAVLIGFLFSFLGGLVGLFLLGQMHLVLILPGVVPHFFTGATAGVFGNATGGRRGAMVGAFANGVLITFLPVLLLPVLGALGFANATFSDADFGVIGILLGNLARFMSKEGIMALIVGIFAVLVAWNYLGKKPVTDKEVTEK</sequence>
<dbReference type="Proteomes" id="UP000239197">
    <property type="component" value="Chromosome"/>
</dbReference>
<evidence type="ECO:0000256" key="2">
    <source>
        <dbReference type="ARBA" id="ARBA00011738"/>
    </source>
</evidence>
<feature type="transmembrane region" description="Helical" evidence="14">
    <location>
        <begin position="258"/>
        <end position="277"/>
    </location>
</feature>
<dbReference type="KEGG" id="rox:BV494_01555"/>
<dbReference type="AlphaFoldDB" id="A0A2L1UWS3"/>
<keyword evidence="4" id="KW-1003">Cell membrane</keyword>
<feature type="transmembrane region" description="Helical" evidence="14">
    <location>
        <begin position="13"/>
        <end position="31"/>
    </location>
</feature>
<dbReference type="PANTHER" id="PTHR33843">
    <property type="entry name" value="ASCORBATE-SPECIFIC PTS SYSTEM EIIC COMPONENT"/>
    <property type="match status" value="1"/>
</dbReference>
<evidence type="ECO:0000256" key="6">
    <source>
        <dbReference type="ARBA" id="ARBA00022683"/>
    </source>
</evidence>
<dbReference type="Pfam" id="PF03611">
    <property type="entry name" value="EIIC-GAT"/>
    <property type="match status" value="1"/>
</dbReference>
<keyword evidence="6" id="KW-0598">Phosphotransferase system</keyword>
<feature type="transmembrane region" description="Helical" evidence="14">
    <location>
        <begin position="343"/>
        <end position="362"/>
    </location>
</feature>
<evidence type="ECO:0000256" key="11">
    <source>
        <dbReference type="ARBA" id="ARBA00038218"/>
    </source>
</evidence>
<feature type="transmembrane region" description="Helical" evidence="14">
    <location>
        <begin position="318"/>
        <end position="337"/>
    </location>
</feature>
<keyword evidence="16" id="KW-1185">Reference proteome</keyword>
<reference evidence="16" key="1">
    <citation type="submission" date="2017-01" db="EMBL/GenBank/DDBJ databases">
        <title>Genome sequence of Rouxiella sp. ERMR1:05.</title>
        <authorList>
            <person name="Kumar R."/>
            <person name="Singh D."/>
            <person name="Kumar S."/>
        </authorList>
    </citation>
    <scope>NUCLEOTIDE SEQUENCE [LARGE SCALE GENOMIC DNA]</scope>
    <source>
        <strain evidence="16">ERMR1:05</strain>
    </source>
</reference>
<evidence type="ECO:0000256" key="4">
    <source>
        <dbReference type="ARBA" id="ARBA00022475"/>
    </source>
</evidence>
<dbReference type="RefSeq" id="WP_104924667.1">
    <property type="nucleotide sequence ID" value="NZ_CP019062.1"/>
</dbReference>
<comment type="similarity">
    <text evidence="11">Belongs to the UlaA family.</text>
</comment>
<feature type="transmembrane region" description="Helical" evidence="14">
    <location>
        <begin position="427"/>
        <end position="445"/>
    </location>
</feature>
<evidence type="ECO:0000313" key="15">
    <source>
        <dbReference type="EMBL" id="AVF37324.1"/>
    </source>
</evidence>
<comment type="subcellular location">
    <subcellularLocation>
        <location evidence="1">Cell membrane</location>
        <topology evidence="1">Multi-pass membrane protein</topology>
    </subcellularLocation>
</comment>
<evidence type="ECO:0000256" key="8">
    <source>
        <dbReference type="ARBA" id="ARBA00022989"/>
    </source>
</evidence>
<feature type="transmembrane region" description="Helical" evidence="14">
    <location>
        <begin position="149"/>
        <end position="169"/>
    </location>
</feature>
<evidence type="ECO:0000256" key="12">
    <source>
        <dbReference type="ARBA" id="ARBA00039702"/>
    </source>
</evidence>
<dbReference type="InterPro" id="IPR004703">
    <property type="entry name" value="PTS_sugar-sp_permease"/>
</dbReference>
<evidence type="ECO:0000256" key="13">
    <source>
        <dbReference type="ARBA" id="ARBA00042859"/>
    </source>
</evidence>
<feature type="transmembrane region" description="Helical" evidence="14">
    <location>
        <begin position="43"/>
        <end position="64"/>
    </location>
</feature>
<evidence type="ECO:0000256" key="7">
    <source>
        <dbReference type="ARBA" id="ARBA00022692"/>
    </source>
</evidence>
<comment type="function">
    <text evidence="10">The phosphoenolpyruvate-dependent sugar phosphotransferase system (sugar PTS), a major carbohydrate active transport system, catalyzes the phosphorylation of incoming sugar substrates concomitantly with their translocation across the cell membrane. The enzyme II UlaABC PTS system is involved in ascorbate transport.</text>
</comment>
<organism evidence="15 16">
    <name type="scientific">Rahnella sikkimica</name>
    <dbReference type="NCBI Taxonomy" id="1805933"/>
    <lineage>
        <taxon>Bacteria</taxon>
        <taxon>Pseudomonadati</taxon>
        <taxon>Pseudomonadota</taxon>
        <taxon>Gammaproteobacteria</taxon>
        <taxon>Enterobacterales</taxon>
        <taxon>Yersiniaceae</taxon>
        <taxon>Rahnella</taxon>
    </lineage>
</organism>
<dbReference type="NCBIfam" id="NF009553">
    <property type="entry name" value="PRK12997.1-5"/>
    <property type="match status" value="1"/>
</dbReference>
<dbReference type="PANTHER" id="PTHR33843:SF4">
    <property type="entry name" value="ASCORBATE-SPECIFIC PTS SYSTEM EIIC COMPONENT"/>
    <property type="match status" value="1"/>
</dbReference>
<evidence type="ECO:0000256" key="9">
    <source>
        <dbReference type="ARBA" id="ARBA00023136"/>
    </source>
</evidence>
<keyword evidence="9 14" id="KW-0472">Membrane</keyword>
<gene>
    <name evidence="15" type="ORF">BV494_01555</name>
</gene>
<evidence type="ECO:0000256" key="5">
    <source>
        <dbReference type="ARBA" id="ARBA00022597"/>
    </source>
</evidence>
<accession>A0A2L1UWS3</accession>
<feature type="transmembrane region" description="Helical" evidence="14">
    <location>
        <begin position="226"/>
        <end position="246"/>
    </location>
</feature>
<comment type="subunit">
    <text evidence="2">Homodimer.</text>
</comment>
<evidence type="ECO:0000256" key="3">
    <source>
        <dbReference type="ARBA" id="ARBA00022448"/>
    </source>
</evidence>
<keyword evidence="3" id="KW-0813">Transport</keyword>
<keyword evidence="8 14" id="KW-1133">Transmembrane helix</keyword>
<feature type="transmembrane region" description="Helical" evidence="14">
    <location>
        <begin position="95"/>
        <end position="114"/>
    </location>
</feature>
<keyword evidence="5" id="KW-0762">Sugar transport</keyword>
<feature type="transmembrane region" description="Helical" evidence="14">
    <location>
        <begin position="374"/>
        <end position="393"/>
    </location>
</feature>
<dbReference type="GO" id="GO:0009401">
    <property type="term" value="P:phosphoenolpyruvate-dependent sugar phosphotransferase system"/>
    <property type="evidence" value="ECO:0007669"/>
    <property type="project" value="UniProtKB-KW"/>
</dbReference>
<dbReference type="EMBL" id="CP019062">
    <property type="protein sequence ID" value="AVF37324.1"/>
    <property type="molecule type" value="Genomic_DNA"/>
</dbReference>
<evidence type="ECO:0000256" key="14">
    <source>
        <dbReference type="SAM" id="Phobius"/>
    </source>
</evidence>
<evidence type="ECO:0000256" key="10">
    <source>
        <dbReference type="ARBA" id="ARBA00037387"/>
    </source>
</evidence>
<feature type="transmembrane region" description="Helical" evidence="14">
    <location>
        <begin position="121"/>
        <end position="143"/>
    </location>
</feature>
<dbReference type="InterPro" id="IPR051562">
    <property type="entry name" value="Ascorbate-PTS_EIIC"/>
</dbReference>
<dbReference type="NCBIfam" id="NF009549">
    <property type="entry name" value="PRK12996.1"/>
    <property type="match status" value="1"/>
</dbReference>
<keyword evidence="7 14" id="KW-0812">Transmembrane</keyword>